<dbReference type="Proteomes" id="UP000019700">
    <property type="component" value="Genome"/>
</dbReference>
<dbReference type="KEGG" id="vg:18938332"/>
<evidence type="ECO:0000313" key="1">
    <source>
        <dbReference type="EMBL" id="AHL18491.1"/>
    </source>
</evidence>
<name>W8PF56_9CAUD</name>
<sequence length="146" mass="16436">MVTLTPPPASWEESILITARLFMVAEVCFYEMVEGEEWDPITGTGGPEASVIWRGKARVQHLRAPRDQSNEYQTSDTRNFRFQLDPADNPPLLYTGVKARVLNGGRDPMLETLAYVVDSGVNSSQMAVRTVELTSDMRPTEWNWTA</sequence>
<dbReference type="EMBL" id="KJ173786">
    <property type="protein sequence ID" value="AHL18491.1"/>
    <property type="molecule type" value="Genomic_DNA"/>
</dbReference>
<dbReference type="RefSeq" id="YP_009021466.1">
    <property type="nucleotide sequence ID" value="NC_023859.1"/>
</dbReference>
<keyword evidence="2" id="KW-1185">Reference proteome</keyword>
<reference evidence="1 2" key="1">
    <citation type="journal article" date="2014" name="Arch. Virol.">
        <title>Complete genome sequence of a novel phage, vB_MoxS-ISF9, infecting methylotrophic Microbacterium: first report of a virulent Microbacterium phage.</title>
        <authorList>
            <person name="Zamani I."/>
            <person name="Bouzari M."/>
            <person name="Emtiazi G."/>
            <person name="Ghasemi S.M."/>
            <person name="Chang H.I."/>
        </authorList>
    </citation>
    <scope>NUCLEOTIDE SEQUENCE [LARGE SCALE GENOMIC DNA]</scope>
</reference>
<gene>
    <name evidence="1" type="ORF">ISF9_021</name>
</gene>
<proteinExistence type="predicted"/>
<accession>W8PF56</accession>
<dbReference type="InterPro" id="IPR046075">
    <property type="entry name" value="DUF6093"/>
</dbReference>
<protein>
    <submittedName>
        <fullName evidence="1">Uncharacterized protein</fullName>
    </submittedName>
</protein>
<dbReference type="Pfam" id="PF19586">
    <property type="entry name" value="DUF6093"/>
    <property type="match status" value="1"/>
</dbReference>
<dbReference type="GeneID" id="18938332"/>
<organism evidence="1 2">
    <name type="scientific">Microbacterium phage vB_MoxS-ISF9</name>
    <dbReference type="NCBI Taxonomy" id="1458670"/>
    <lineage>
        <taxon>Viruses</taxon>
        <taxon>Duplodnaviria</taxon>
        <taxon>Heunggongvirae</taxon>
        <taxon>Uroviricota</taxon>
        <taxon>Caudoviricetes</taxon>
        <taxon>Farahnazvirus</taxon>
        <taxon>Farahnazvirus ISF9</taxon>
    </lineage>
</organism>
<evidence type="ECO:0000313" key="2">
    <source>
        <dbReference type="Proteomes" id="UP000019700"/>
    </source>
</evidence>